<feature type="transmembrane region" description="Helical" evidence="1">
    <location>
        <begin position="17"/>
        <end position="36"/>
    </location>
</feature>
<name>A0ABT5Z711_9ACTN</name>
<sequence>MQPSAGQDLTHTRTHPAHWLATGVAIAAVIGIGALIRPPGASASDAGSAPAAPDAATAHYPLNCGGGSVDVVAKASADLDGDGRAETVAVVRCHTDFGTPPSGMYVLSAGTSASTPPRVVATLVDPAHKLSVKDLAVTGRTVTATLLGYSSDTVPRCCPDLERKFGWNWRDGRFIATPGPRAGSV</sequence>
<evidence type="ECO:0000313" key="3">
    <source>
        <dbReference type="Proteomes" id="UP001220022"/>
    </source>
</evidence>
<evidence type="ECO:0008006" key="4">
    <source>
        <dbReference type="Google" id="ProtNLM"/>
    </source>
</evidence>
<evidence type="ECO:0000313" key="2">
    <source>
        <dbReference type="EMBL" id="MDF2259617.1"/>
    </source>
</evidence>
<keyword evidence="1" id="KW-1133">Transmembrane helix</keyword>
<keyword evidence="3" id="KW-1185">Reference proteome</keyword>
<reference evidence="2 3" key="1">
    <citation type="submission" date="2023-03" db="EMBL/GenBank/DDBJ databases">
        <title>Draft genome sequence of type strain Streptomyces ferralitis JCM 14344.</title>
        <authorList>
            <person name="Klaysubun C."/>
            <person name="Duangmal K."/>
        </authorList>
    </citation>
    <scope>NUCLEOTIDE SEQUENCE [LARGE SCALE GENOMIC DNA]</scope>
    <source>
        <strain evidence="2 3">JCM 14344</strain>
    </source>
</reference>
<evidence type="ECO:0000256" key="1">
    <source>
        <dbReference type="SAM" id="Phobius"/>
    </source>
</evidence>
<comment type="caution">
    <text evidence="2">The sequence shown here is derived from an EMBL/GenBank/DDBJ whole genome shotgun (WGS) entry which is preliminary data.</text>
</comment>
<keyword evidence="1" id="KW-0812">Transmembrane</keyword>
<accession>A0ABT5Z711</accession>
<organism evidence="2 3">
    <name type="scientific">Streptantibioticus ferralitis</name>
    <dbReference type="NCBI Taxonomy" id="236510"/>
    <lineage>
        <taxon>Bacteria</taxon>
        <taxon>Bacillati</taxon>
        <taxon>Actinomycetota</taxon>
        <taxon>Actinomycetes</taxon>
        <taxon>Kitasatosporales</taxon>
        <taxon>Streptomycetaceae</taxon>
        <taxon>Streptantibioticus</taxon>
    </lineage>
</organism>
<gene>
    <name evidence="2" type="ORF">P2L57_29035</name>
</gene>
<protein>
    <recommendedName>
        <fullName evidence="4">Secreted protein</fullName>
    </recommendedName>
</protein>
<dbReference type="RefSeq" id="WP_275819385.1">
    <property type="nucleotide sequence ID" value="NZ_BAAANM010000013.1"/>
</dbReference>
<keyword evidence="1" id="KW-0472">Membrane</keyword>
<dbReference type="Proteomes" id="UP001220022">
    <property type="component" value="Unassembled WGS sequence"/>
</dbReference>
<proteinExistence type="predicted"/>
<dbReference type="EMBL" id="JARHTQ010000024">
    <property type="protein sequence ID" value="MDF2259617.1"/>
    <property type="molecule type" value="Genomic_DNA"/>
</dbReference>